<comment type="caution">
    <text evidence="1">The sequence shown here is derived from an EMBL/GenBank/DDBJ whole genome shotgun (WGS) entry which is preliminary data.</text>
</comment>
<gene>
    <name evidence="1" type="ORF">HK099_005893</name>
</gene>
<dbReference type="Proteomes" id="UP001211065">
    <property type="component" value="Unassembled WGS sequence"/>
</dbReference>
<organism evidence="1 2">
    <name type="scientific">Clydaea vesicula</name>
    <dbReference type="NCBI Taxonomy" id="447962"/>
    <lineage>
        <taxon>Eukaryota</taxon>
        <taxon>Fungi</taxon>
        <taxon>Fungi incertae sedis</taxon>
        <taxon>Chytridiomycota</taxon>
        <taxon>Chytridiomycota incertae sedis</taxon>
        <taxon>Chytridiomycetes</taxon>
        <taxon>Lobulomycetales</taxon>
        <taxon>Lobulomycetaceae</taxon>
        <taxon>Clydaea</taxon>
    </lineage>
</organism>
<dbReference type="AlphaFoldDB" id="A0AAD5XZD3"/>
<protein>
    <submittedName>
        <fullName evidence="1">Uncharacterized protein</fullName>
    </submittedName>
</protein>
<name>A0AAD5XZD3_9FUNG</name>
<keyword evidence="2" id="KW-1185">Reference proteome</keyword>
<accession>A0AAD5XZD3</accession>
<evidence type="ECO:0000313" key="1">
    <source>
        <dbReference type="EMBL" id="KAJ3216405.1"/>
    </source>
</evidence>
<evidence type="ECO:0000313" key="2">
    <source>
        <dbReference type="Proteomes" id="UP001211065"/>
    </source>
</evidence>
<dbReference type="EMBL" id="JADGJW010000480">
    <property type="protein sequence ID" value="KAJ3216405.1"/>
    <property type="molecule type" value="Genomic_DNA"/>
</dbReference>
<proteinExistence type="predicted"/>
<sequence>MTSSLTTLKNISTTEALLTLEYLSDYEDKKMYMDFSIHNDILKSFDKAVSFHNLITRIFVERCKWTSTVFSHNYISREGESHQLNIKLSHDGFVYHRRKFIAANLQSHKMDSWFSLGDDILEEMPFLKQLKQNIGADSIAFLYNVKFNRMDIHFKKNDAKKSFLLITFESGYPSSDIDSYFF</sequence>
<reference evidence="1" key="1">
    <citation type="submission" date="2020-05" db="EMBL/GenBank/DDBJ databases">
        <title>Phylogenomic resolution of chytrid fungi.</title>
        <authorList>
            <person name="Stajich J.E."/>
            <person name="Amses K."/>
            <person name="Simmons R."/>
            <person name="Seto K."/>
            <person name="Myers J."/>
            <person name="Bonds A."/>
            <person name="Quandt C.A."/>
            <person name="Barry K."/>
            <person name="Liu P."/>
            <person name="Grigoriev I."/>
            <person name="Longcore J.E."/>
            <person name="James T.Y."/>
        </authorList>
    </citation>
    <scope>NUCLEOTIDE SEQUENCE</scope>
    <source>
        <strain evidence="1">JEL0476</strain>
    </source>
</reference>